<reference evidence="4 5" key="1">
    <citation type="journal article" date="2006" name="J. Bacteriol.">
        <title>The genome sequence of the obligately chemolithoautotrophic, facultatively anaerobic bacterium Thiobacillus denitrificans.</title>
        <authorList>
            <person name="Beller H.R."/>
            <person name="Chain P.S."/>
            <person name="Letain T.E."/>
            <person name="Chakicherla A."/>
            <person name="Larimer F.W."/>
            <person name="Richardson P.M."/>
            <person name="Coleman M.A."/>
            <person name="Wood A.P."/>
            <person name="Kelly D.P."/>
        </authorList>
    </citation>
    <scope>NUCLEOTIDE SEQUENCE [LARGE SCALE GENOMIC DNA]</scope>
    <source>
        <strain evidence="4 5">ATCC 25259</strain>
    </source>
</reference>
<dbReference type="SMART" id="SM00267">
    <property type="entry name" value="GGDEF"/>
    <property type="match status" value="1"/>
</dbReference>
<comment type="catalytic activity">
    <reaction evidence="2">
        <text>2 GTP = 3',3'-c-di-GMP + 2 diphosphate</text>
        <dbReference type="Rhea" id="RHEA:24898"/>
        <dbReference type="ChEBI" id="CHEBI:33019"/>
        <dbReference type="ChEBI" id="CHEBI:37565"/>
        <dbReference type="ChEBI" id="CHEBI:58805"/>
        <dbReference type="EC" id="2.7.7.65"/>
    </reaction>
</comment>
<organism evidence="4 5">
    <name type="scientific">Thiobacillus denitrificans (strain ATCC 25259 / T1)</name>
    <dbReference type="NCBI Taxonomy" id="292415"/>
    <lineage>
        <taxon>Bacteria</taxon>
        <taxon>Pseudomonadati</taxon>
        <taxon>Pseudomonadota</taxon>
        <taxon>Betaproteobacteria</taxon>
        <taxon>Nitrosomonadales</taxon>
        <taxon>Thiobacillaceae</taxon>
        <taxon>Thiobacillus</taxon>
    </lineage>
</organism>
<feature type="domain" description="GGDEF" evidence="3">
    <location>
        <begin position="139"/>
        <end position="241"/>
    </location>
</feature>
<protein>
    <recommendedName>
        <fullName evidence="1">diguanylate cyclase</fullName>
        <ecNumber evidence="1">2.7.7.65</ecNumber>
    </recommendedName>
</protein>
<dbReference type="PANTHER" id="PTHR45138:SF9">
    <property type="entry name" value="DIGUANYLATE CYCLASE DGCM-RELATED"/>
    <property type="match status" value="1"/>
</dbReference>
<evidence type="ECO:0000256" key="1">
    <source>
        <dbReference type="ARBA" id="ARBA00012528"/>
    </source>
</evidence>
<dbReference type="GO" id="GO:0043709">
    <property type="term" value="P:cell adhesion involved in single-species biofilm formation"/>
    <property type="evidence" value="ECO:0007669"/>
    <property type="project" value="TreeGrafter"/>
</dbReference>
<dbReference type="eggNOG" id="COG3706">
    <property type="taxonomic scope" value="Bacteria"/>
</dbReference>
<dbReference type="CDD" id="cd01949">
    <property type="entry name" value="GGDEF"/>
    <property type="match status" value="1"/>
</dbReference>
<dbReference type="InterPro" id="IPR043128">
    <property type="entry name" value="Rev_trsase/Diguanyl_cyclase"/>
</dbReference>
<dbReference type="Gene3D" id="3.30.70.270">
    <property type="match status" value="1"/>
</dbReference>
<dbReference type="EC" id="2.7.7.65" evidence="1"/>
<evidence type="ECO:0000313" key="5">
    <source>
        <dbReference type="Proteomes" id="UP000008291"/>
    </source>
</evidence>
<dbReference type="RefSeq" id="WP_011311789.1">
    <property type="nucleotide sequence ID" value="NC_007404.1"/>
</dbReference>
<dbReference type="InterPro" id="IPR050469">
    <property type="entry name" value="Diguanylate_Cyclase"/>
</dbReference>
<name>Q3SJD4_THIDA</name>
<dbReference type="PANTHER" id="PTHR45138">
    <property type="entry name" value="REGULATORY COMPONENTS OF SENSORY TRANSDUCTION SYSTEM"/>
    <property type="match status" value="1"/>
</dbReference>
<dbReference type="AlphaFoldDB" id="Q3SJD4"/>
<dbReference type="Gene3D" id="1.20.120.30">
    <property type="entry name" value="Aspartate receptor, ligand-binding domain"/>
    <property type="match status" value="1"/>
</dbReference>
<evidence type="ECO:0000313" key="4">
    <source>
        <dbReference type="EMBL" id="AAZ97230.1"/>
    </source>
</evidence>
<dbReference type="KEGG" id="tbd:Tbd_1277"/>
<dbReference type="InterPro" id="IPR029787">
    <property type="entry name" value="Nucleotide_cyclase"/>
</dbReference>
<gene>
    <name evidence="4" type="ordered locus">Tbd_1277</name>
</gene>
<accession>Q3SJD4</accession>
<dbReference type="EMBL" id="CP000116">
    <property type="protein sequence ID" value="AAZ97230.1"/>
    <property type="molecule type" value="Genomic_DNA"/>
</dbReference>
<dbReference type="NCBIfam" id="TIGR00254">
    <property type="entry name" value="GGDEF"/>
    <property type="match status" value="1"/>
</dbReference>
<dbReference type="GO" id="GO:1902201">
    <property type="term" value="P:negative regulation of bacterial-type flagellum-dependent cell motility"/>
    <property type="evidence" value="ECO:0007669"/>
    <property type="project" value="TreeGrafter"/>
</dbReference>
<evidence type="ECO:0000256" key="2">
    <source>
        <dbReference type="ARBA" id="ARBA00034247"/>
    </source>
</evidence>
<dbReference type="SUPFAM" id="SSF55073">
    <property type="entry name" value="Nucleotide cyclase"/>
    <property type="match status" value="1"/>
</dbReference>
<dbReference type="Proteomes" id="UP000008291">
    <property type="component" value="Chromosome"/>
</dbReference>
<dbReference type="HOGENOM" id="CLU_000445_11_5_4"/>
<keyword evidence="5" id="KW-1185">Reference proteome</keyword>
<evidence type="ECO:0000259" key="3">
    <source>
        <dbReference type="PROSITE" id="PS50887"/>
    </source>
</evidence>
<dbReference type="GO" id="GO:0005886">
    <property type="term" value="C:plasma membrane"/>
    <property type="evidence" value="ECO:0007669"/>
    <property type="project" value="TreeGrafter"/>
</dbReference>
<proteinExistence type="predicted"/>
<sequence>MDWTRRILRCAVLHTTPDDDVIDPQAHALCRFGGWLAHHHKHLESLDAAAADRVDVAHRAMHDAMRAICLCIVRGEAAPAEELDAFEQSQEALIQLLATFKTLILSKAGRRDPLTQLPMRHNIESDYLLYQKEARRKRSALYVAMIDVDHFKPINDTYGHPAGDRVLRHVAETLKRTLRSDEPLYRYGGEEFLWLLKCNSPDEAGRSAQRVLETVATTPVPVDDAATSRCTRASAAAATAT</sequence>
<dbReference type="Pfam" id="PF00990">
    <property type="entry name" value="GGDEF"/>
    <property type="match status" value="1"/>
</dbReference>
<dbReference type="PROSITE" id="PS50887">
    <property type="entry name" value="GGDEF"/>
    <property type="match status" value="1"/>
</dbReference>
<dbReference type="GO" id="GO:0052621">
    <property type="term" value="F:diguanylate cyclase activity"/>
    <property type="evidence" value="ECO:0007669"/>
    <property type="project" value="UniProtKB-EC"/>
</dbReference>
<dbReference type="InterPro" id="IPR000160">
    <property type="entry name" value="GGDEF_dom"/>
</dbReference>
<dbReference type="STRING" id="292415.Tbd_1277"/>